<evidence type="ECO:0008006" key="3">
    <source>
        <dbReference type="Google" id="ProtNLM"/>
    </source>
</evidence>
<keyword evidence="2" id="KW-1185">Reference proteome</keyword>
<comment type="caution">
    <text evidence="1">The sequence shown here is derived from an EMBL/GenBank/DDBJ whole genome shotgun (WGS) entry which is preliminary data.</text>
</comment>
<sequence>MTPALNVPTLETAYFNGYDAFSSLSIHGISTSGRALNMTRAESFPANRTSCIEEECSTEKEGWDALPLPEGKSHLEIEIIGEQLGHGRISATYAARLHQILNRPGGSPLPCSSPGLPQEFCIKVAKPQFFRSLAREAWFYEQLAGLQGSVTPRCFGFFVAPLPEGVSWLDAWGDIESCKSESSQDEDSDEDSESCLPDSLDDEYQPWLFHEDGRQSKSSSRWNDWRQSLESPLVGVLLLELGSQLERRFESPAYFTEQEKRDLADLFDDLASVGIIHADFKFNNILHVTRPDAVICPRHCRVHHWQFIDFDRARKWGKSIAIDDDFYTESERRNLKDAQYFWCV</sequence>
<accession>A0A9P5Q5Q3</accession>
<dbReference type="Proteomes" id="UP000772434">
    <property type="component" value="Unassembled WGS sequence"/>
</dbReference>
<reference evidence="1" key="1">
    <citation type="submission" date="2020-11" db="EMBL/GenBank/DDBJ databases">
        <authorList>
            <consortium name="DOE Joint Genome Institute"/>
            <person name="Ahrendt S."/>
            <person name="Riley R."/>
            <person name="Andreopoulos W."/>
            <person name="Labutti K."/>
            <person name="Pangilinan J."/>
            <person name="Ruiz-Duenas F.J."/>
            <person name="Barrasa J.M."/>
            <person name="Sanchez-Garcia M."/>
            <person name="Camarero S."/>
            <person name="Miyauchi S."/>
            <person name="Serrano A."/>
            <person name="Linde D."/>
            <person name="Babiker R."/>
            <person name="Drula E."/>
            <person name="Ayuso-Fernandez I."/>
            <person name="Pacheco R."/>
            <person name="Padilla G."/>
            <person name="Ferreira P."/>
            <person name="Barriuso J."/>
            <person name="Kellner H."/>
            <person name="Castanera R."/>
            <person name="Alfaro M."/>
            <person name="Ramirez L."/>
            <person name="Pisabarro A.G."/>
            <person name="Kuo A."/>
            <person name="Tritt A."/>
            <person name="Lipzen A."/>
            <person name="He G."/>
            <person name="Yan M."/>
            <person name="Ng V."/>
            <person name="Cullen D."/>
            <person name="Martin F."/>
            <person name="Rosso M.-N."/>
            <person name="Henrissat B."/>
            <person name="Hibbett D."/>
            <person name="Martinez A.T."/>
            <person name="Grigoriev I.V."/>
        </authorList>
    </citation>
    <scope>NUCLEOTIDE SEQUENCE</scope>
    <source>
        <strain evidence="1">AH 40177</strain>
    </source>
</reference>
<dbReference type="EMBL" id="JADNRY010000009">
    <property type="protein sequence ID" value="KAF9075566.1"/>
    <property type="molecule type" value="Genomic_DNA"/>
</dbReference>
<evidence type="ECO:0000313" key="1">
    <source>
        <dbReference type="EMBL" id="KAF9075566.1"/>
    </source>
</evidence>
<gene>
    <name evidence="1" type="ORF">BDP27DRAFT_1315283</name>
</gene>
<dbReference type="OrthoDB" id="3182995at2759"/>
<evidence type="ECO:0000313" key="2">
    <source>
        <dbReference type="Proteomes" id="UP000772434"/>
    </source>
</evidence>
<proteinExistence type="predicted"/>
<name>A0A9P5Q5Q3_9AGAR</name>
<dbReference type="InterPro" id="IPR011009">
    <property type="entry name" value="Kinase-like_dom_sf"/>
</dbReference>
<dbReference type="SUPFAM" id="SSF56112">
    <property type="entry name" value="Protein kinase-like (PK-like)"/>
    <property type="match status" value="1"/>
</dbReference>
<protein>
    <recommendedName>
        <fullName evidence="3">Protein kinase domain-containing protein</fullName>
    </recommendedName>
</protein>
<dbReference type="AlphaFoldDB" id="A0A9P5Q5Q3"/>
<organism evidence="1 2">
    <name type="scientific">Rhodocollybia butyracea</name>
    <dbReference type="NCBI Taxonomy" id="206335"/>
    <lineage>
        <taxon>Eukaryota</taxon>
        <taxon>Fungi</taxon>
        <taxon>Dikarya</taxon>
        <taxon>Basidiomycota</taxon>
        <taxon>Agaricomycotina</taxon>
        <taxon>Agaricomycetes</taxon>
        <taxon>Agaricomycetidae</taxon>
        <taxon>Agaricales</taxon>
        <taxon>Marasmiineae</taxon>
        <taxon>Omphalotaceae</taxon>
        <taxon>Rhodocollybia</taxon>
    </lineage>
</organism>